<dbReference type="PANTHER" id="PTHR43037:SF1">
    <property type="entry name" value="BLL1128 PROTEIN"/>
    <property type="match status" value="1"/>
</dbReference>
<proteinExistence type="predicted"/>
<dbReference type="PANTHER" id="PTHR43037">
    <property type="entry name" value="UNNAMED PRODUCT-RELATED"/>
    <property type="match status" value="1"/>
</dbReference>
<dbReference type="GO" id="GO:0016787">
    <property type="term" value="F:hydrolase activity"/>
    <property type="evidence" value="ECO:0007669"/>
    <property type="project" value="InterPro"/>
</dbReference>
<dbReference type="InterPro" id="IPR029058">
    <property type="entry name" value="AB_hydrolase_fold"/>
</dbReference>
<evidence type="ECO:0000256" key="1">
    <source>
        <dbReference type="ARBA" id="ARBA00022729"/>
    </source>
</evidence>
<sequence>MRLNFKNTIVIVVLLLLYSSKISAQHEELYLQKQFVSGNDTLNYRVLMPKNFESSNQFPVVLFLHGAGERGRDNARQLSHGSELFYKMRDSFPAIVIFPQCPQDDYWANATIDRTTKPISLNFPMDKGPTKSMGLVMKLLDDMLSKPYVKKDQIYIGGLSMGGMGTFEILYRKPEVFAAAFAICGAGNPEATEIYAKTVPMWIFHGANDDVVGPQESVAMVSGILKYGGKPNFSLFAKDNHNSWDSAFAEPKLIPWLFSNSKSK</sequence>
<evidence type="ECO:0000313" key="4">
    <source>
        <dbReference type="Proteomes" id="UP000289792"/>
    </source>
</evidence>
<dbReference type="OrthoDB" id="9764953at2"/>
<keyword evidence="4" id="KW-1185">Reference proteome</keyword>
<evidence type="ECO:0000313" key="3">
    <source>
        <dbReference type="EMBL" id="RXJ51449.1"/>
    </source>
</evidence>
<dbReference type="EMBL" id="SDDZ01000002">
    <property type="protein sequence ID" value="RXJ51449.1"/>
    <property type="molecule type" value="Genomic_DNA"/>
</dbReference>
<dbReference type="Proteomes" id="UP000289792">
    <property type="component" value="Unassembled WGS sequence"/>
</dbReference>
<dbReference type="RefSeq" id="WP_129016447.1">
    <property type="nucleotide sequence ID" value="NZ_SDDZ01000002.1"/>
</dbReference>
<keyword evidence="1" id="KW-0732">Signal</keyword>
<evidence type="ECO:0000259" key="2">
    <source>
        <dbReference type="Pfam" id="PF02230"/>
    </source>
</evidence>
<dbReference type="InterPro" id="IPR050955">
    <property type="entry name" value="Plant_Biomass_Hydrol_Est"/>
</dbReference>
<feature type="domain" description="Phospholipase/carboxylesterase/thioesterase" evidence="2">
    <location>
        <begin position="57"/>
        <end position="248"/>
    </location>
</feature>
<organism evidence="3 4">
    <name type="scientific">Gelidibacter gilvus</name>
    <dbReference type="NCBI Taxonomy" id="59602"/>
    <lineage>
        <taxon>Bacteria</taxon>
        <taxon>Pseudomonadati</taxon>
        <taxon>Bacteroidota</taxon>
        <taxon>Flavobacteriia</taxon>
        <taxon>Flavobacteriales</taxon>
        <taxon>Flavobacteriaceae</taxon>
        <taxon>Gelidibacter</taxon>
    </lineage>
</organism>
<accession>A0A4Q0XM26</accession>
<dbReference type="InterPro" id="IPR003140">
    <property type="entry name" value="PLipase/COase/thioEstase"/>
</dbReference>
<dbReference type="Pfam" id="PF02230">
    <property type="entry name" value="Abhydrolase_2"/>
    <property type="match status" value="1"/>
</dbReference>
<dbReference type="Gene3D" id="3.40.50.1820">
    <property type="entry name" value="alpha/beta hydrolase"/>
    <property type="match status" value="1"/>
</dbReference>
<reference evidence="3 4" key="1">
    <citation type="submission" date="2019-01" db="EMBL/GenBank/DDBJ databases">
        <title>Genome sequence of the Antarctic species Gelidibacter gilvus ACAM 158(T).</title>
        <authorList>
            <person name="Bowman J.P."/>
        </authorList>
    </citation>
    <scope>NUCLEOTIDE SEQUENCE [LARGE SCALE GENOMIC DNA]</scope>
    <source>
        <strain evidence="3 4">IC158</strain>
    </source>
</reference>
<comment type="caution">
    <text evidence="3">The sequence shown here is derived from an EMBL/GenBank/DDBJ whole genome shotgun (WGS) entry which is preliminary data.</text>
</comment>
<dbReference type="AlphaFoldDB" id="A0A4Q0XM26"/>
<protein>
    <submittedName>
        <fullName evidence="3">Phospholipase</fullName>
    </submittedName>
</protein>
<name>A0A4Q0XM26_9FLAO</name>
<gene>
    <name evidence="3" type="ORF">ESZ48_06175</name>
</gene>
<dbReference type="SUPFAM" id="SSF53474">
    <property type="entry name" value="alpha/beta-Hydrolases"/>
    <property type="match status" value="1"/>
</dbReference>